<sequence length="302" mass="33390">MQIVQITEFSVKVLPTFRPEKALNVTDPGFAAYMEKLGNAAGVKIASLADVQSALAQRMDYFAERGCRLSDHSFGSPDFTVWEEKAAEDAVKKGLAGEMPSEHEAAAYQSLMMYWLGARYAEKGFTMQMHIGAIRNLNTLRYRALGADIGCDSIGDVISAASLAALLDRLAVKDRLPKTILYTLNASDNDKIAAAAGCFQDESTAGKVQFGSAWWFNDHYDGMTAQIKSLANIGVLSRFVGMLTDSRSFLSYPRHEYFRRILCEIVGEWIDKGMAPADYDGIGKIIENICFNNVWNYIGLDK</sequence>
<dbReference type="InterPro" id="IPR003766">
    <property type="entry name" value="Uronate_isomerase"/>
</dbReference>
<evidence type="ECO:0000313" key="7">
    <source>
        <dbReference type="EMBL" id="MCC2254536.1"/>
    </source>
</evidence>
<dbReference type="PANTHER" id="PTHR30068:SF4">
    <property type="entry name" value="URONATE ISOMERASE"/>
    <property type="match status" value="1"/>
</dbReference>
<dbReference type="EC" id="5.3.1.12" evidence="4"/>
<evidence type="ECO:0000256" key="3">
    <source>
        <dbReference type="ARBA" id="ARBA00008397"/>
    </source>
</evidence>
<dbReference type="InterPro" id="IPR032466">
    <property type="entry name" value="Metal_Hydrolase"/>
</dbReference>
<evidence type="ECO:0000256" key="6">
    <source>
        <dbReference type="ARBA" id="ARBA00023235"/>
    </source>
</evidence>
<dbReference type="SUPFAM" id="SSF51556">
    <property type="entry name" value="Metallo-dependent hydrolases"/>
    <property type="match status" value="1"/>
</dbReference>
<dbReference type="Pfam" id="PF02614">
    <property type="entry name" value="UxaC"/>
    <property type="match status" value="1"/>
</dbReference>
<evidence type="ECO:0000256" key="4">
    <source>
        <dbReference type="ARBA" id="ARBA00012546"/>
    </source>
</evidence>
<comment type="similarity">
    <text evidence="3">Belongs to the metallo-dependent hydrolases superfamily. Uronate isomerase family.</text>
</comment>
<dbReference type="Proteomes" id="UP001198151">
    <property type="component" value="Unassembled WGS sequence"/>
</dbReference>
<evidence type="ECO:0000256" key="2">
    <source>
        <dbReference type="ARBA" id="ARBA00004892"/>
    </source>
</evidence>
<proteinExistence type="inferred from homology"/>
<dbReference type="EMBL" id="JAJEQX010000013">
    <property type="protein sequence ID" value="MCC2254536.1"/>
    <property type="molecule type" value="Genomic_DNA"/>
</dbReference>
<evidence type="ECO:0000256" key="5">
    <source>
        <dbReference type="ARBA" id="ARBA00020555"/>
    </source>
</evidence>
<evidence type="ECO:0000256" key="1">
    <source>
        <dbReference type="ARBA" id="ARBA00001165"/>
    </source>
</evidence>
<organism evidence="7 8">
    <name type="scientific">Ruminococcus turbiniformis</name>
    <dbReference type="NCBI Taxonomy" id="2881258"/>
    <lineage>
        <taxon>Bacteria</taxon>
        <taxon>Bacillati</taxon>
        <taxon>Bacillota</taxon>
        <taxon>Clostridia</taxon>
        <taxon>Eubacteriales</taxon>
        <taxon>Oscillospiraceae</taxon>
        <taxon>Ruminococcus</taxon>
    </lineage>
</organism>
<evidence type="ECO:0000313" key="8">
    <source>
        <dbReference type="Proteomes" id="UP001198151"/>
    </source>
</evidence>
<keyword evidence="8" id="KW-1185">Reference proteome</keyword>
<protein>
    <recommendedName>
        <fullName evidence="5">Uronate isomerase</fullName>
        <ecNumber evidence="4">5.3.1.12</ecNumber>
    </recommendedName>
</protein>
<comment type="pathway">
    <text evidence="2">Carbohydrate metabolism; pentose and glucuronate interconversion.</text>
</comment>
<dbReference type="PANTHER" id="PTHR30068">
    <property type="entry name" value="URONATE ISOMERASE"/>
    <property type="match status" value="1"/>
</dbReference>
<comment type="catalytic activity">
    <reaction evidence="1">
        <text>D-glucuronate = D-fructuronate</text>
        <dbReference type="Rhea" id="RHEA:13049"/>
        <dbReference type="ChEBI" id="CHEBI:58720"/>
        <dbReference type="ChEBI" id="CHEBI:59863"/>
        <dbReference type="EC" id="5.3.1.12"/>
    </reaction>
</comment>
<gene>
    <name evidence="7" type="ORF">LKD70_08910</name>
</gene>
<dbReference type="RefSeq" id="WP_227707676.1">
    <property type="nucleotide sequence ID" value="NZ_JAJEQX010000013.1"/>
</dbReference>
<dbReference type="Gene3D" id="3.20.20.140">
    <property type="entry name" value="Metal-dependent hydrolases"/>
    <property type="match status" value="1"/>
</dbReference>
<comment type="caution">
    <text evidence="7">The sequence shown here is derived from an EMBL/GenBank/DDBJ whole genome shotgun (WGS) entry which is preliminary data.</text>
</comment>
<reference evidence="7 8" key="1">
    <citation type="submission" date="2021-10" db="EMBL/GenBank/DDBJ databases">
        <title>Anaerobic single-cell dispensing facilitates the cultivation of human gut bacteria.</title>
        <authorList>
            <person name="Afrizal A."/>
        </authorList>
    </citation>
    <scope>NUCLEOTIDE SEQUENCE [LARGE SCALE GENOMIC DNA]</scope>
    <source>
        <strain evidence="7 8">CLA-AA-H200</strain>
    </source>
</reference>
<accession>A0ABS8FX42</accession>
<keyword evidence="6 7" id="KW-0413">Isomerase</keyword>
<name>A0ABS8FX42_9FIRM</name>
<dbReference type="GO" id="GO:0016853">
    <property type="term" value="F:isomerase activity"/>
    <property type="evidence" value="ECO:0007669"/>
    <property type="project" value="UniProtKB-KW"/>
</dbReference>